<accession>A0ABR4J118</accession>
<dbReference type="Pfam" id="PF00172">
    <property type="entry name" value="Zn_clus"/>
    <property type="match status" value="1"/>
</dbReference>
<gene>
    <name evidence="6" type="ORF">BDW59DRAFT_179436</name>
</gene>
<dbReference type="SUPFAM" id="SSF57701">
    <property type="entry name" value="Zn2/Cys6 DNA-binding domain"/>
    <property type="match status" value="1"/>
</dbReference>
<evidence type="ECO:0000313" key="6">
    <source>
        <dbReference type="EMBL" id="KAL2833716.1"/>
    </source>
</evidence>
<evidence type="ECO:0000259" key="5">
    <source>
        <dbReference type="PROSITE" id="PS50048"/>
    </source>
</evidence>
<dbReference type="InterPro" id="IPR021858">
    <property type="entry name" value="Fun_TF"/>
</dbReference>
<dbReference type="InterPro" id="IPR001138">
    <property type="entry name" value="Zn2Cys6_DnaBD"/>
</dbReference>
<comment type="caution">
    <text evidence="6">The sequence shown here is derived from an EMBL/GenBank/DDBJ whole genome shotgun (WGS) entry which is preliminary data.</text>
</comment>
<dbReference type="Pfam" id="PF11951">
    <property type="entry name" value="Fungal_trans_2"/>
    <property type="match status" value="1"/>
</dbReference>
<sequence length="550" mass="60119">MVGVAGKSKGCTTCRKRKIGCDQQKPVCARCTRSKRVCGGYEKERVFVLVQPAAGPGGKTHTFLTPGPGPAVSLQGIATAITTKNKELELELEPHPFTETSVAYTIMHRRIECHNLVQAFLLNCFPSYHDHHSSSSSSPSSHSWIPLLSSLPTKVEALTISSAAVAASALGHMFHDRTLVKQSLKYYTRGLHQLQRALRDPSLMRDDGTLAACMALSLYEALECPDSGAAGYFSHCRGLIALVQARGSEGHWGGAGLSLFRGVRVPGILFALNHHTPTILSSPTWLNQPWTAAGIPKTPQDRVTDCLAQAPMILTRVRSLPQLNPPQQVELIHELIRECWQIDTQLDVIYTEMRRDALVADVDADAGGGLLYWRVPSSSSSSSSPSSSQPDSDPFYPDHLNHPMFPVVFHFRNPQVAATLLLLWATRTMVRSGLCNLYEYLKEGIAPIEGSSSSSVSEGMGISHSDSDPRNNRCAEYLSPAHRVCQSVEYFLRDKMLLGGVLSVSPALGIVVDSLRNRAGHGHGREIEWLEGALEGVRRRGLSALRYVDL</sequence>
<dbReference type="EMBL" id="JBFXLS010000003">
    <property type="protein sequence ID" value="KAL2833716.1"/>
    <property type="molecule type" value="Genomic_DNA"/>
</dbReference>
<evidence type="ECO:0000313" key="7">
    <source>
        <dbReference type="Proteomes" id="UP001610335"/>
    </source>
</evidence>
<keyword evidence="3" id="KW-0804">Transcription</keyword>
<feature type="domain" description="Zn(2)-C6 fungal-type" evidence="5">
    <location>
        <begin position="10"/>
        <end position="38"/>
    </location>
</feature>
<evidence type="ECO:0000256" key="3">
    <source>
        <dbReference type="ARBA" id="ARBA00023163"/>
    </source>
</evidence>
<dbReference type="CDD" id="cd00067">
    <property type="entry name" value="GAL4"/>
    <property type="match status" value="1"/>
</dbReference>
<evidence type="ECO:0000256" key="1">
    <source>
        <dbReference type="ARBA" id="ARBA00023015"/>
    </source>
</evidence>
<dbReference type="Proteomes" id="UP001610335">
    <property type="component" value="Unassembled WGS sequence"/>
</dbReference>
<keyword evidence="4" id="KW-0539">Nucleus</keyword>
<evidence type="ECO:0000256" key="2">
    <source>
        <dbReference type="ARBA" id="ARBA00023125"/>
    </source>
</evidence>
<protein>
    <recommendedName>
        <fullName evidence="5">Zn(2)-C6 fungal-type domain-containing protein</fullName>
    </recommendedName>
</protein>
<reference evidence="6 7" key="1">
    <citation type="submission" date="2024-07" db="EMBL/GenBank/DDBJ databases">
        <title>Section-level genome sequencing and comparative genomics of Aspergillus sections Usti and Cavernicolus.</title>
        <authorList>
            <consortium name="Lawrence Berkeley National Laboratory"/>
            <person name="Nybo J.L."/>
            <person name="Vesth T.C."/>
            <person name="Theobald S."/>
            <person name="Frisvad J.C."/>
            <person name="Larsen T.O."/>
            <person name="Kjaerboelling I."/>
            <person name="Rothschild-Mancinelli K."/>
            <person name="Lyhne E.K."/>
            <person name="Kogle M.E."/>
            <person name="Barry K."/>
            <person name="Clum A."/>
            <person name="Na H."/>
            <person name="Ledsgaard L."/>
            <person name="Lin J."/>
            <person name="Lipzen A."/>
            <person name="Kuo A."/>
            <person name="Riley R."/>
            <person name="Mondo S."/>
            <person name="LaButti K."/>
            <person name="Haridas S."/>
            <person name="Pangalinan J."/>
            <person name="Salamov A.A."/>
            <person name="Simmons B.A."/>
            <person name="Magnuson J.K."/>
            <person name="Chen J."/>
            <person name="Drula E."/>
            <person name="Henrissat B."/>
            <person name="Wiebenga A."/>
            <person name="Lubbers R.J."/>
            <person name="Gomes A.C."/>
            <person name="Makela M.R."/>
            <person name="Stajich J."/>
            <person name="Grigoriev I.V."/>
            <person name="Mortensen U.H."/>
            <person name="De vries R.P."/>
            <person name="Baker S.E."/>
            <person name="Andersen M.R."/>
        </authorList>
    </citation>
    <scope>NUCLEOTIDE SEQUENCE [LARGE SCALE GENOMIC DNA]</scope>
    <source>
        <strain evidence="6 7">CBS 600.67</strain>
    </source>
</reference>
<dbReference type="PANTHER" id="PTHR38111:SF11">
    <property type="entry name" value="TRANSCRIPTION FACTOR DOMAIN-CONTAINING PROTEIN-RELATED"/>
    <property type="match status" value="1"/>
</dbReference>
<dbReference type="Gene3D" id="4.10.240.10">
    <property type="entry name" value="Zn(2)-C6 fungal-type DNA-binding domain"/>
    <property type="match status" value="1"/>
</dbReference>
<dbReference type="PROSITE" id="PS00463">
    <property type="entry name" value="ZN2_CY6_FUNGAL_1"/>
    <property type="match status" value="1"/>
</dbReference>
<keyword evidence="2" id="KW-0238">DNA-binding</keyword>
<keyword evidence="7" id="KW-1185">Reference proteome</keyword>
<proteinExistence type="predicted"/>
<dbReference type="SMART" id="SM00066">
    <property type="entry name" value="GAL4"/>
    <property type="match status" value="1"/>
</dbReference>
<evidence type="ECO:0000256" key="4">
    <source>
        <dbReference type="ARBA" id="ARBA00023242"/>
    </source>
</evidence>
<dbReference type="InterPro" id="IPR053178">
    <property type="entry name" value="Osmoadaptation_assoc"/>
</dbReference>
<dbReference type="PANTHER" id="PTHR38111">
    <property type="entry name" value="ZN(2)-C6 FUNGAL-TYPE DOMAIN-CONTAINING PROTEIN-RELATED"/>
    <property type="match status" value="1"/>
</dbReference>
<name>A0ABR4J118_9EURO</name>
<dbReference type="InterPro" id="IPR036864">
    <property type="entry name" value="Zn2-C6_fun-type_DNA-bd_sf"/>
</dbReference>
<organism evidence="6 7">
    <name type="scientific">Aspergillus cavernicola</name>
    <dbReference type="NCBI Taxonomy" id="176166"/>
    <lineage>
        <taxon>Eukaryota</taxon>
        <taxon>Fungi</taxon>
        <taxon>Dikarya</taxon>
        <taxon>Ascomycota</taxon>
        <taxon>Pezizomycotina</taxon>
        <taxon>Eurotiomycetes</taxon>
        <taxon>Eurotiomycetidae</taxon>
        <taxon>Eurotiales</taxon>
        <taxon>Aspergillaceae</taxon>
        <taxon>Aspergillus</taxon>
        <taxon>Aspergillus subgen. Nidulantes</taxon>
    </lineage>
</organism>
<dbReference type="PROSITE" id="PS50048">
    <property type="entry name" value="ZN2_CY6_FUNGAL_2"/>
    <property type="match status" value="1"/>
</dbReference>
<keyword evidence="1" id="KW-0805">Transcription regulation</keyword>